<feature type="non-terminal residue" evidence="1">
    <location>
        <position position="1"/>
    </location>
</feature>
<reference evidence="1 2" key="1">
    <citation type="journal article" date="2023" name="Life. Sci Alliance">
        <title>Evolutionary insights into 3D genome organization and epigenetic landscape of Vigna mungo.</title>
        <authorList>
            <person name="Junaid A."/>
            <person name="Singh B."/>
            <person name="Bhatia S."/>
        </authorList>
    </citation>
    <scope>NUCLEOTIDE SEQUENCE [LARGE SCALE GENOMIC DNA]</scope>
    <source>
        <strain evidence="1">Urdbean</strain>
    </source>
</reference>
<sequence length="108" mass="12281">SFSLSHSRLCSLSLFLSKLSFQEHFLDVVLCSETTSFPRRARGGHQLGFLVSSTNADRRIHNRLSDQQLEQVVSSSLEPAKRKREQQMQALTCRLSRSPRIKNPIPSL</sequence>
<proteinExistence type="predicted"/>
<dbReference type="AlphaFoldDB" id="A0AAQ3N2Z5"/>
<protein>
    <submittedName>
        <fullName evidence="1">Uncharacterized protein</fullName>
    </submittedName>
</protein>
<name>A0AAQ3N2Z5_VIGMU</name>
<evidence type="ECO:0000313" key="1">
    <source>
        <dbReference type="EMBL" id="WVZ01919.1"/>
    </source>
</evidence>
<organism evidence="1 2">
    <name type="scientific">Vigna mungo</name>
    <name type="common">Black gram</name>
    <name type="synonym">Phaseolus mungo</name>
    <dbReference type="NCBI Taxonomy" id="3915"/>
    <lineage>
        <taxon>Eukaryota</taxon>
        <taxon>Viridiplantae</taxon>
        <taxon>Streptophyta</taxon>
        <taxon>Embryophyta</taxon>
        <taxon>Tracheophyta</taxon>
        <taxon>Spermatophyta</taxon>
        <taxon>Magnoliopsida</taxon>
        <taxon>eudicotyledons</taxon>
        <taxon>Gunneridae</taxon>
        <taxon>Pentapetalae</taxon>
        <taxon>rosids</taxon>
        <taxon>fabids</taxon>
        <taxon>Fabales</taxon>
        <taxon>Fabaceae</taxon>
        <taxon>Papilionoideae</taxon>
        <taxon>50 kb inversion clade</taxon>
        <taxon>NPAAA clade</taxon>
        <taxon>indigoferoid/millettioid clade</taxon>
        <taxon>Phaseoleae</taxon>
        <taxon>Vigna</taxon>
    </lineage>
</organism>
<keyword evidence="2" id="KW-1185">Reference proteome</keyword>
<evidence type="ECO:0000313" key="2">
    <source>
        <dbReference type="Proteomes" id="UP001374535"/>
    </source>
</evidence>
<accession>A0AAQ3N2Z5</accession>
<dbReference type="EMBL" id="CP144694">
    <property type="protein sequence ID" value="WVZ01919.1"/>
    <property type="molecule type" value="Genomic_DNA"/>
</dbReference>
<gene>
    <name evidence="1" type="ORF">V8G54_022725</name>
</gene>
<dbReference type="Proteomes" id="UP001374535">
    <property type="component" value="Chromosome 7"/>
</dbReference>